<reference evidence="3 4" key="1">
    <citation type="submission" date="2019-06" db="EMBL/GenBank/DDBJ databases">
        <title>Desulfobotulus mexicanus sp. nov., a novel sulfate-reducing bacterium isolated from the sediment of an alkaline crater lake in Mexico.</title>
        <authorList>
            <person name="Hirschler-Rea A."/>
        </authorList>
    </citation>
    <scope>NUCLEOTIDE SEQUENCE [LARGE SCALE GENOMIC DNA]</scope>
    <source>
        <strain evidence="3 4">PAR22N</strain>
    </source>
</reference>
<keyword evidence="3" id="KW-0547">Nucleotide-binding</keyword>
<evidence type="ECO:0000313" key="3">
    <source>
        <dbReference type="EMBL" id="TYT74483.1"/>
    </source>
</evidence>
<name>A0A5S5MFI8_9BACT</name>
<dbReference type="SUPFAM" id="SSF52540">
    <property type="entry name" value="P-loop containing nucleoside triphosphate hydrolases"/>
    <property type="match status" value="1"/>
</dbReference>
<keyword evidence="4" id="KW-1185">Reference proteome</keyword>
<evidence type="ECO:0000313" key="4">
    <source>
        <dbReference type="Proteomes" id="UP000321899"/>
    </source>
</evidence>
<dbReference type="InterPro" id="IPR027417">
    <property type="entry name" value="P-loop_NTPase"/>
</dbReference>
<comment type="caution">
    <text evidence="3">The sequence shown here is derived from an EMBL/GenBank/DDBJ whole genome shotgun (WGS) entry which is preliminary data.</text>
</comment>
<feature type="compositionally biased region" description="Polar residues" evidence="1">
    <location>
        <begin position="294"/>
        <end position="332"/>
    </location>
</feature>
<dbReference type="PANTHER" id="PTHR30121">
    <property type="entry name" value="UNCHARACTERIZED PROTEIN YJGR-RELATED"/>
    <property type="match status" value="1"/>
</dbReference>
<feature type="domain" description="Helicase HerA central" evidence="2">
    <location>
        <begin position="506"/>
        <end position="600"/>
    </location>
</feature>
<organism evidence="3 4">
    <name type="scientific">Desulfobotulus mexicanus</name>
    <dbReference type="NCBI Taxonomy" id="2586642"/>
    <lineage>
        <taxon>Bacteria</taxon>
        <taxon>Pseudomonadati</taxon>
        <taxon>Thermodesulfobacteriota</taxon>
        <taxon>Desulfobacteria</taxon>
        <taxon>Desulfobacterales</taxon>
        <taxon>Desulfobacteraceae</taxon>
        <taxon>Desulfobotulus</taxon>
    </lineage>
</organism>
<dbReference type="Proteomes" id="UP000321899">
    <property type="component" value="Unassembled WGS sequence"/>
</dbReference>
<feature type="region of interest" description="Disordered" evidence="1">
    <location>
        <begin position="216"/>
        <end position="332"/>
    </location>
</feature>
<feature type="compositionally biased region" description="Polar residues" evidence="1">
    <location>
        <begin position="229"/>
        <end position="243"/>
    </location>
</feature>
<feature type="compositionally biased region" description="Low complexity" evidence="1">
    <location>
        <begin position="272"/>
        <end position="293"/>
    </location>
</feature>
<accession>A0A5S5MFI8</accession>
<dbReference type="Pfam" id="PF01935">
    <property type="entry name" value="DUF87"/>
    <property type="match status" value="1"/>
</dbReference>
<protein>
    <submittedName>
        <fullName evidence="3">ATP-binding protein</fullName>
    </submittedName>
</protein>
<dbReference type="InterPro" id="IPR051162">
    <property type="entry name" value="T4SS_component"/>
</dbReference>
<keyword evidence="3" id="KW-0067">ATP-binding</keyword>
<gene>
    <name evidence="3" type="ORF">FIM25_10035</name>
</gene>
<dbReference type="AlphaFoldDB" id="A0A5S5MFI8"/>
<dbReference type="EMBL" id="VDMB01000011">
    <property type="protein sequence ID" value="TYT74483.1"/>
    <property type="molecule type" value="Genomic_DNA"/>
</dbReference>
<evidence type="ECO:0000256" key="1">
    <source>
        <dbReference type="SAM" id="MobiDB-lite"/>
    </source>
</evidence>
<evidence type="ECO:0000259" key="2">
    <source>
        <dbReference type="Pfam" id="PF01935"/>
    </source>
</evidence>
<dbReference type="GO" id="GO:0005524">
    <property type="term" value="F:ATP binding"/>
    <property type="evidence" value="ECO:0007669"/>
    <property type="project" value="UniProtKB-KW"/>
</dbReference>
<proteinExistence type="predicted"/>
<dbReference type="Gene3D" id="3.40.50.300">
    <property type="entry name" value="P-loop containing nucleotide triphosphate hydrolases"/>
    <property type="match status" value="2"/>
</dbReference>
<dbReference type="OrthoDB" id="9806951at2"/>
<sequence>MHHMKTDKNITKNFEMPVFGENPGFNWDAPDIFSRNSLSISYEENIKYRLFRITEVGKEKAGAYRLAMANVLSILNGSDVSVVYILSGHREGVEIYMGVADVNTTNIAEPGDLLKGALEGNFPGVKLTPVPQDDLRLQECIKNTKHLGCVMGVPSFNEATQDAEQEDFQGVERLVNSLNGETWQLVLVAKPAKDQEIRTILQYLYELSTELSVHAKQSVQESENHGDQRNYTAGQQTGSSVSKGETDGITKTEGSSTNESRSESKGTSHAEGTSSNEGGSSSSKGKSTTKSTTDNINDTKGTGTSNSDAISKNTSKTESWNKGENFSASYGTTDSRGIALTRERINKPIEEMQKHISETVIERFQLGRSKGMFSTAVYLTAENKLTYQRLSQGFLSLFQGNKAAVTPLRIHKIQGEAVSLRKLLQIRSYTGGEWLVKNLPSFLAHGIPFNNSFEYASGACWLNTSELCLLTGLPNRELPGIKLRKSVDFAVNTSEDISDNNGKKLELGHMVQYGRELKNTVKLPVRDLNKHVFITGVTGSGKTTSCMKLLLESGLPFLVLEPAKTEYRAFFAQGYEDVEYYIPGREDITPFRLNPFELVSSRQNLSGHISTLTATLTAVYPMEAAMPQLVEEAIILAYRKLGWDIQGNRNYLERDPWSKSAAGRVWPTFTDMLGELDGLIQSKGMGREFEEKYRGSLVARLSNLTEGIKGRMLNTRRSMNFDALLDRRVVIELEELKSEQDKALFMGLIISRLGECMKQRHREQPDFQHLTLVEEAHRLLARPEPGESDAKKMGVEMFANLLSEVRKYGEGLIIADQIPNKLISDVIKNTHTKIVHRLFAADDRNSMGDAMGLTDDQKDFLPHLQTGETIMYCGGWHAPVRVQIIPGPSTDEADLPEERLKEKGWQLFWEQGNLMLPQVMDSKAIENSENLSVFMPEGVALLNLFLQMLKEKARDLITILEQRYNEDFHNLKDKLNFSEEKLAELLICLLWDSACIPMSFAMDDLFRKKSPELLIEGLKGRKAISEKSALKEIEDSYRDHIPFI</sequence>
<dbReference type="PANTHER" id="PTHR30121:SF11">
    <property type="entry name" value="AAA+ ATPASE DOMAIN-CONTAINING PROTEIN"/>
    <property type="match status" value="1"/>
</dbReference>
<dbReference type="InterPro" id="IPR002789">
    <property type="entry name" value="HerA_central"/>
</dbReference>